<reference evidence="1 2" key="1">
    <citation type="submission" date="2019-01" db="EMBL/GenBank/DDBJ databases">
        <title>Sequencing of cultivated peanut Arachis hypogaea provides insights into genome evolution and oil improvement.</title>
        <authorList>
            <person name="Chen X."/>
        </authorList>
    </citation>
    <scope>NUCLEOTIDE SEQUENCE [LARGE SCALE GENOMIC DNA]</scope>
    <source>
        <strain evidence="2">cv. Fuhuasheng</strain>
        <tissue evidence="1">Leaves</tissue>
    </source>
</reference>
<proteinExistence type="predicted"/>
<dbReference type="Proteomes" id="UP000289738">
    <property type="component" value="Chromosome A10"/>
</dbReference>
<protein>
    <submittedName>
        <fullName evidence="1">Uncharacterized protein</fullName>
    </submittedName>
</protein>
<dbReference type="AlphaFoldDB" id="A0A445B7M5"/>
<dbReference type="EMBL" id="SDMP01000010">
    <property type="protein sequence ID" value="RYR34670.1"/>
    <property type="molecule type" value="Genomic_DNA"/>
</dbReference>
<gene>
    <name evidence="1" type="ORF">Ahy_A10g049658</name>
</gene>
<evidence type="ECO:0000313" key="2">
    <source>
        <dbReference type="Proteomes" id="UP000289738"/>
    </source>
</evidence>
<sequence length="106" mass="11513">MAPIALFNPATSVTTITGKVKKHVMRGKYSIGGGRSYRVGLPPLLILPSWRVQRVQCFGNWSRNDSKVIGDNRGSMVVKAASEGGAISLPKHWPLSKVICKLLITP</sequence>
<comment type="caution">
    <text evidence="1">The sequence shown here is derived from an EMBL/GenBank/DDBJ whole genome shotgun (WGS) entry which is preliminary data.</text>
</comment>
<name>A0A445B7M5_ARAHY</name>
<organism evidence="1 2">
    <name type="scientific">Arachis hypogaea</name>
    <name type="common">Peanut</name>
    <dbReference type="NCBI Taxonomy" id="3818"/>
    <lineage>
        <taxon>Eukaryota</taxon>
        <taxon>Viridiplantae</taxon>
        <taxon>Streptophyta</taxon>
        <taxon>Embryophyta</taxon>
        <taxon>Tracheophyta</taxon>
        <taxon>Spermatophyta</taxon>
        <taxon>Magnoliopsida</taxon>
        <taxon>eudicotyledons</taxon>
        <taxon>Gunneridae</taxon>
        <taxon>Pentapetalae</taxon>
        <taxon>rosids</taxon>
        <taxon>fabids</taxon>
        <taxon>Fabales</taxon>
        <taxon>Fabaceae</taxon>
        <taxon>Papilionoideae</taxon>
        <taxon>50 kb inversion clade</taxon>
        <taxon>dalbergioids sensu lato</taxon>
        <taxon>Dalbergieae</taxon>
        <taxon>Pterocarpus clade</taxon>
        <taxon>Arachis</taxon>
    </lineage>
</organism>
<keyword evidence="2" id="KW-1185">Reference proteome</keyword>
<evidence type="ECO:0000313" key="1">
    <source>
        <dbReference type="EMBL" id="RYR34670.1"/>
    </source>
</evidence>
<accession>A0A445B7M5</accession>